<evidence type="ECO:0000259" key="1">
    <source>
        <dbReference type="PROSITE" id="PS51154"/>
    </source>
</evidence>
<dbReference type="SUPFAM" id="SSF52949">
    <property type="entry name" value="Macro domain-like"/>
    <property type="match status" value="1"/>
</dbReference>
<accession>A0A5J4SNR5</accession>
<organism evidence="3">
    <name type="scientific">termite gut metagenome</name>
    <dbReference type="NCBI Taxonomy" id="433724"/>
    <lineage>
        <taxon>unclassified sequences</taxon>
        <taxon>metagenomes</taxon>
        <taxon>organismal metagenomes</taxon>
    </lineage>
</organism>
<dbReference type="SMART" id="SM00506">
    <property type="entry name" value="A1pp"/>
    <property type="match status" value="1"/>
</dbReference>
<dbReference type="Pfam" id="PF01661">
    <property type="entry name" value="Macro"/>
    <property type="match status" value="1"/>
</dbReference>
<comment type="caution">
    <text evidence="3">The sequence shown here is derived from an EMBL/GenBank/DDBJ whole genome shotgun (WGS) entry which is preliminary data.</text>
</comment>
<dbReference type="PANTHER" id="PTHR12521:SF0">
    <property type="entry name" value="ADP-RIBOSE GLYCOHYDROLASE OARD1"/>
    <property type="match status" value="1"/>
</dbReference>
<dbReference type="EMBL" id="SNRY01000113">
    <property type="protein sequence ID" value="KAA6346920.1"/>
    <property type="molecule type" value="Genomic_DNA"/>
</dbReference>
<gene>
    <name evidence="2" type="ORF">EZS27_005590</name>
    <name evidence="3" type="ORF">EZS27_005610</name>
</gene>
<sequence>IIITYLSIIMIKYIEGDILASNAQALVNTVNTVGVMGKGIALQFKNAFPDNFKFYYETCKKGEIRIGKLFVTHDRNLNTGDKIIINFPTKKDWRKPSEYSFIEEGLDDLVKVIQKYQIESVALPPLGAGNGGLEWEKVKKIINQKLGLLKTEISIYEPTSHIKEHLKNERTKLTDARALLLYALYNLVKNGEYVSEFSSEKVCYFMQRFGAQKYFKLKYEPKFYGPYSGKVRYLLNALNGSYIMGYSDMNKKTFEPLTLVADGYEAVFEYIENKPELKEIITKTNSLLEGFYSDFALELLSSVDYIAHSKNNLDKQFITQELNNWSNRKRSLFFNTKYIDISINHLKVYLWQIQVLTATIQNKDA</sequence>
<dbReference type="CDD" id="cd02901">
    <property type="entry name" value="Macro_Poa1p-like"/>
    <property type="match status" value="1"/>
</dbReference>
<proteinExistence type="predicted"/>
<dbReference type="InterPro" id="IPR002589">
    <property type="entry name" value="Macro_dom"/>
</dbReference>
<dbReference type="GO" id="GO:0140291">
    <property type="term" value="P:peptidyl-glutamate ADP-deribosylation"/>
    <property type="evidence" value="ECO:0007669"/>
    <property type="project" value="TreeGrafter"/>
</dbReference>
<protein>
    <recommendedName>
        <fullName evidence="1">Macro domain-containing protein</fullName>
    </recommendedName>
</protein>
<dbReference type="PROSITE" id="PS51154">
    <property type="entry name" value="MACRO"/>
    <property type="match status" value="1"/>
</dbReference>
<dbReference type="InterPro" id="IPR043472">
    <property type="entry name" value="Macro_dom-like"/>
</dbReference>
<evidence type="ECO:0000313" key="2">
    <source>
        <dbReference type="EMBL" id="KAA6346900.1"/>
    </source>
</evidence>
<reference evidence="3" key="1">
    <citation type="submission" date="2019-03" db="EMBL/GenBank/DDBJ databases">
        <title>Single cell metagenomics reveals metabolic interactions within the superorganism composed of flagellate Streblomastix strix and complex community of Bacteroidetes bacteria on its surface.</title>
        <authorList>
            <person name="Treitli S.C."/>
            <person name="Kolisko M."/>
            <person name="Husnik F."/>
            <person name="Keeling P."/>
            <person name="Hampl V."/>
        </authorList>
    </citation>
    <scope>NUCLEOTIDE SEQUENCE</scope>
    <source>
        <strain evidence="3">STM</strain>
    </source>
</reference>
<dbReference type="InterPro" id="IPR050892">
    <property type="entry name" value="ADP-ribose_metab_enzymes"/>
</dbReference>
<feature type="non-terminal residue" evidence="3">
    <location>
        <position position="1"/>
    </location>
</feature>
<dbReference type="Gene3D" id="3.40.220.10">
    <property type="entry name" value="Leucine Aminopeptidase, subunit E, domain 1"/>
    <property type="match status" value="1"/>
</dbReference>
<name>A0A5J4SNR5_9ZZZZ</name>
<feature type="domain" description="Macro" evidence="1">
    <location>
        <begin position="1"/>
        <end position="164"/>
    </location>
</feature>
<dbReference type="AlphaFoldDB" id="A0A5J4SNR5"/>
<dbReference type="PANTHER" id="PTHR12521">
    <property type="entry name" value="PROTEIN C6ORF130"/>
    <property type="match status" value="1"/>
</dbReference>
<evidence type="ECO:0000313" key="3">
    <source>
        <dbReference type="EMBL" id="KAA6346920.1"/>
    </source>
</evidence>
<dbReference type="EMBL" id="SNRY01000113">
    <property type="protein sequence ID" value="KAA6346900.1"/>
    <property type="molecule type" value="Genomic_DNA"/>
</dbReference>